<dbReference type="GO" id="GO:0016813">
    <property type="term" value="F:hydrolase activity, acting on carbon-nitrogen (but not peptide) bonds, in linear amidines"/>
    <property type="evidence" value="ECO:0007669"/>
    <property type="project" value="InterPro"/>
</dbReference>
<evidence type="ECO:0000259" key="3">
    <source>
        <dbReference type="Pfam" id="PF07687"/>
    </source>
</evidence>
<organism evidence="4 5">
    <name type="scientific">Pseudocercospora fuligena</name>
    <dbReference type="NCBI Taxonomy" id="685502"/>
    <lineage>
        <taxon>Eukaryota</taxon>
        <taxon>Fungi</taxon>
        <taxon>Dikarya</taxon>
        <taxon>Ascomycota</taxon>
        <taxon>Pezizomycotina</taxon>
        <taxon>Dothideomycetes</taxon>
        <taxon>Dothideomycetidae</taxon>
        <taxon>Mycosphaerellales</taxon>
        <taxon>Mycosphaerellaceae</taxon>
        <taxon>Pseudocercospora</taxon>
    </lineage>
</organism>
<evidence type="ECO:0000313" key="4">
    <source>
        <dbReference type="EMBL" id="KAF7186656.1"/>
    </source>
</evidence>
<dbReference type="OrthoDB" id="4676at2759"/>
<dbReference type="InterPro" id="IPR011650">
    <property type="entry name" value="Peptidase_M20_dimer"/>
</dbReference>
<dbReference type="EMBL" id="JABCIY010000249">
    <property type="protein sequence ID" value="KAF7186656.1"/>
    <property type="molecule type" value="Genomic_DNA"/>
</dbReference>
<dbReference type="InterPro" id="IPR002933">
    <property type="entry name" value="Peptidase_M20"/>
</dbReference>
<dbReference type="PIRSF" id="PIRSF001235">
    <property type="entry name" value="Amidase_carbamoylase"/>
    <property type="match status" value="1"/>
</dbReference>
<evidence type="ECO:0000256" key="2">
    <source>
        <dbReference type="ARBA" id="ARBA00022801"/>
    </source>
</evidence>
<evidence type="ECO:0000313" key="5">
    <source>
        <dbReference type="Proteomes" id="UP000660729"/>
    </source>
</evidence>
<evidence type="ECO:0000256" key="1">
    <source>
        <dbReference type="ARBA" id="ARBA00006247"/>
    </source>
</evidence>
<dbReference type="Gene3D" id="3.30.70.360">
    <property type="match status" value="1"/>
</dbReference>
<comment type="caution">
    <text evidence="4">The sequence shown here is derived from an EMBL/GenBank/DDBJ whole genome shotgun (WGS) entry which is preliminary data.</text>
</comment>
<keyword evidence="5" id="KW-1185">Reference proteome</keyword>
<feature type="domain" description="Peptidase M20 dimerisation" evidence="3">
    <location>
        <begin position="234"/>
        <end position="334"/>
    </location>
</feature>
<dbReference type="SUPFAM" id="SSF53187">
    <property type="entry name" value="Zn-dependent exopeptidases"/>
    <property type="match status" value="1"/>
</dbReference>
<dbReference type="PANTHER" id="PTHR32494">
    <property type="entry name" value="ALLANTOATE DEIMINASE-RELATED"/>
    <property type="match status" value="1"/>
</dbReference>
<dbReference type="Pfam" id="PF01546">
    <property type="entry name" value="Peptidase_M20"/>
    <property type="match status" value="1"/>
</dbReference>
<dbReference type="InterPro" id="IPR010158">
    <property type="entry name" value="Amidase_Cbmase"/>
</dbReference>
<dbReference type="Proteomes" id="UP000660729">
    <property type="component" value="Unassembled WGS sequence"/>
</dbReference>
<protein>
    <submittedName>
        <fullName evidence="4">N-carbamoyl-L-amino-acid hydrolase</fullName>
    </submittedName>
</protein>
<dbReference type="SUPFAM" id="SSF55031">
    <property type="entry name" value="Bacterial exopeptidase dimerisation domain"/>
    <property type="match status" value="1"/>
</dbReference>
<reference evidence="4" key="1">
    <citation type="submission" date="2020-04" db="EMBL/GenBank/DDBJ databases">
        <title>Draft genome resource of the tomato pathogen Pseudocercospora fuligena.</title>
        <authorList>
            <person name="Zaccaron A."/>
        </authorList>
    </citation>
    <scope>NUCLEOTIDE SEQUENCE</scope>
    <source>
        <strain evidence="4">PF001</strain>
    </source>
</reference>
<dbReference type="Gene3D" id="3.40.630.10">
    <property type="entry name" value="Zn peptidases"/>
    <property type="match status" value="1"/>
</dbReference>
<dbReference type="Pfam" id="PF07687">
    <property type="entry name" value="M20_dimer"/>
    <property type="match status" value="1"/>
</dbReference>
<dbReference type="PANTHER" id="PTHR32494:SF5">
    <property type="entry name" value="ALLANTOATE AMIDOHYDROLASE"/>
    <property type="match status" value="1"/>
</dbReference>
<gene>
    <name evidence="4" type="ORF">HII31_12065</name>
</gene>
<keyword evidence="2 4" id="KW-0378">Hydrolase</keyword>
<dbReference type="NCBIfam" id="TIGR01879">
    <property type="entry name" value="hydantase"/>
    <property type="match status" value="1"/>
</dbReference>
<dbReference type="InterPro" id="IPR036264">
    <property type="entry name" value="Bact_exopeptidase_dim_dom"/>
</dbReference>
<proteinExistence type="inferred from homology"/>
<dbReference type="CDD" id="cd03884">
    <property type="entry name" value="M20_bAS"/>
    <property type="match status" value="1"/>
</dbReference>
<sequence length="441" mass="47823">MLGFASKRSPVRLKHIGPTLATYNARFVFGGLAGKTRGPCFVRTFVVKQQRLWDTIHETARWGAHEGGVRRLALTQEDKAVRDWFAETVQKPGTNDQLRPIGIGSHLDTQPAGGCYDGILGVQAGVEILKVLHENQAQTFAPLAVINWTNEEGARFNTGMLGSAVWAGNLALQDAYDHKDPDGLFFKDELEKIGYLGPVPASFNANLLSAHFEYHIEQGPVLEDGRKSVGVVTGVQGMMWLIVNVVGRSQHCGTTPMDRRSDALLAAAQMVARVNEIAWEEDGLTTVGVFSSDPQSPGTIPGQAKFSVDIEHLDNEAMDVMSAKVRKSCADIASKHGCKVHIEQIWKSAAVAFDAECVGAVREAAKSLVGADYCELPARAGHDSVSTSYHCPTAMIFIPSRGGISHHPSEYSTPEHCALGTQVLMQAVLAYDEKLKKRHAG</sequence>
<accession>A0A8H6R8R1</accession>
<name>A0A8H6R8R1_9PEZI</name>
<dbReference type="AlphaFoldDB" id="A0A8H6R8R1"/>
<comment type="similarity">
    <text evidence="1">Belongs to the peptidase M20A family.</text>
</comment>